<evidence type="ECO:0000256" key="1">
    <source>
        <dbReference type="ARBA" id="ARBA00023002"/>
    </source>
</evidence>
<name>A0A119CUJ2_THIDE</name>
<dbReference type="PANTHER" id="PTHR13847">
    <property type="entry name" value="SARCOSINE DEHYDROGENASE-RELATED"/>
    <property type="match status" value="1"/>
</dbReference>
<protein>
    <submittedName>
        <fullName evidence="3">D-amino acid oxidase</fullName>
    </submittedName>
</protein>
<dbReference type="SUPFAM" id="SSF54373">
    <property type="entry name" value="FAD-linked reductases, C-terminal domain"/>
    <property type="match status" value="1"/>
</dbReference>
<accession>A0A119CUJ2</accession>
<feature type="domain" description="FAD dependent oxidoreductase" evidence="2">
    <location>
        <begin position="5"/>
        <end position="395"/>
    </location>
</feature>
<reference evidence="3 4" key="1">
    <citation type="journal article" date="2015" name="Appl. Environ. Microbiol.">
        <title>Aerobic and Anaerobic Thiosulfate Oxidation by a Cold-Adapted, Subglacial Chemoautotroph.</title>
        <authorList>
            <person name="Harrold Z.R."/>
            <person name="Skidmore M.L."/>
            <person name="Hamilton T.L."/>
            <person name="Desch L."/>
            <person name="Amada K."/>
            <person name="van Gelder W."/>
            <person name="Glover K."/>
            <person name="Roden E.E."/>
            <person name="Boyd E.S."/>
        </authorList>
    </citation>
    <scope>NUCLEOTIDE SEQUENCE [LARGE SCALE GENOMIC DNA]</scope>
    <source>
        <strain evidence="3 4">RG</strain>
    </source>
</reference>
<gene>
    <name evidence="3" type="ORF">ABW22_15000</name>
</gene>
<dbReference type="EMBL" id="LDUG01000048">
    <property type="protein sequence ID" value="KVW93424.1"/>
    <property type="molecule type" value="Genomic_DNA"/>
</dbReference>
<dbReference type="SUPFAM" id="SSF51905">
    <property type="entry name" value="FAD/NAD(P)-binding domain"/>
    <property type="match status" value="1"/>
</dbReference>
<dbReference type="GO" id="GO:0016491">
    <property type="term" value="F:oxidoreductase activity"/>
    <property type="evidence" value="ECO:0007669"/>
    <property type="project" value="UniProtKB-KW"/>
</dbReference>
<evidence type="ECO:0000313" key="3">
    <source>
        <dbReference type="EMBL" id="KVW93424.1"/>
    </source>
</evidence>
<keyword evidence="4" id="KW-1185">Reference proteome</keyword>
<proteinExistence type="predicted"/>
<dbReference type="PANTHER" id="PTHR13847:SF289">
    <property type="entry name" value="GLYCINE OXIDASE"/>
    <property type="match status" value="1"/>
</dbReference>
<dbReference type="AlphaFoldDB" id="A0A119CUJ2"/>
<comment type="caution">
    <text evidence="3">The sequence shown here is derived from an EMBL/GenBank/DDBJ whole genome shotgun (WGS) entry which is preliminary data.</text>
</comment>
<dbReference type="InterPro" id="IPR006076">
    <property type="entry name" value="FAD-dep_OxRdtase"/>
</dbReference>
<dbReference type="GO" id="GO:0005737">
    <property type="term" value="C:cytoplasm"/>
    <property type="evidence" value="ECO:0007669"/>
    <property type="project" value="TreeGrafter"/>
</dbReference>
<organism evidence="3 4">
    <name type="scientific">Thiobacillus denitrificans</name>
    <dbReference type="NCBI Taxonomy" id="36861"/>
    <lineage>
        <taxon>Bacteria</taxon>
        <taxon>Pseudomonadati</taxon>
        <taxon>Pseudomonadota</taxon>
        <taxon>Betaproteobacteria</taxon>
        <taxon>Nitrosomonadales</taxon>
        <taxon>Thiobacillaceae</taxon>
        <taxon>Thiobacillus</taxon>
    </lineage>
</organism>
<dbReference type="RefSeq" id="WP_059758575.1">
    <property type="nucleotide sequence ID" value="NZ_LDUG01000048.1"/>
</dbReference>
<keyword evidence="1" id="KW-0560">Oxidoreductase</keyword>
<dbReference type="Gene3D" id="3.50.50.60">
    <property type="entry name" value="FAD/NAD(P)-binding domain"/>
    <property type="match status" value="2"/>
</dbReference>
<dbReference type="PATRIC" id="fig|36861.3.peg.2825"/>
<sequence>MPNPLIIGAGVSGLSAALALLQRGYCVTLLERGAVGSESSWAGGGILSPLLPWDYAEPVTSLALRSMAGYADWVADIEVISGRDAEFWRCGMLALDVADPEQALAWCAAHGMMAERDCLDTPHLAPAVPKAILCNSISVIANAVAFRREAEGRSGKLPSVSAESKASGSPRRFAPRDDGIVQCVPKENCIWLPGIAQVRNPRLVAALRAAVVQLGGVIREQCPATGVLTQGGRVTAVQTAAETFPADAVVLATGAWAGLGLAGLAAMPKIRPIRGQMLLFKLEPGVLDTILYRNGLYLIPRRDGHVLVGSTLEDVGFDKSTDDATRQRLHLEAAELLPALATIQPVQHWAGLRPGSPDNIPVIDRHPDFENVFVNTGHYRYGVTLAPASAELLVDVMEGRTPAFDPAPYRWQAALERRWAETL</sequence>
<dbReference type="Proteomes" id="UP000064243">
    <property type="component" value="Unassembled WGS sequence"/>
</dbReference>
<evidence type="ECO:0000259" key="2">
    <source>
        <dbReference type="Pfam" id="PF01266"/>
    </source>
</evidence>
<dbReference type="OrthoDB" id="18526at2"/>
<dbReference type="InterPro" id="IPR036188">
    <property type="entry name" value="FAD/NAD-bd_sf"/>
</dbReference>
<dbReference type="Gene3D" id="3.30.9.10">
    <property type="entry name" value="D-Amino Acid Oxidase, subunit A, domain 2"/>
    <property type="match status" value="2"/>
</dbReference>
<dbReference type="Pfam" id="PF01266">
    <property type="entry name" value="DAO"/>
    <property type="match status" value="1"/>
</dbReference>
<evidence type="ECO:0000313" key="4">
    <source>
        <dbReference type="Proteomes" id="UP000064243"/>
    </source>
</evidence>